<feature type="region of interest" description="Disordered" evidence="1">
    <location>
        <begin position="54"/>
        <end position="76"/>
    </location>
</feature>
<feature type="transmembrane region" description="Helical" evidence="2">
    <location>
        <begin position="31"/>
        <end position="49"/>
    </location>
</feature>
<name>A0A501XLD7_9SPHN</name>
<dbReference type="RefSeq" id="WP_140928055.1">
    <property type="nucleotide sequence ID" value="NZ_VFSU01000024.1"/>
</dbReference>
<reference evidence="3 4" key="1">
    <citation type="submission" date="2019-06" db="EMBL/GenBank/DDBJ databases">
        <authorList>
            <person name="Lee I."/>
            <person name="Jang G.I."/>
            <person name="Hwang C.Y."/>
        </authorList>
    </citation>
    <scope>NUCLEOTIDE SEQUENCE [LARGE SCALE GENOMIC DNA]</scope>
    <source>
        <strain evidence="3 4">PAMC 28131</strain>
    </source>
</reference>
<evidence type="ECO:0000313" key="3">
    <source>
        <dbReference type="EMBL" id="TPE60997.1"/>
    </source>
</evidence>
<dbReference type="AlphaFoldDB" id="A0A501XLD7"/>
<keyword evidence="2" id="KW-1133">Transmembrane helix</keyword>
<accession>A0A501XLD7</accession>
<dbReference type="EMBL" id="VFSU01000024">
    <property type="protein sequence ID" value="TPE60997.1"/>
    <property type="molecule type" value="Genomic_DNA"/>
</dbReference>
<sequence>MTGALYGLVMLGAFLLAIGGVWMWRRNRKRSLMLFAISAILIFNVWSWSTLPPHQPAAAQDRQPPTPQGMAGAAKP</sequence>
<gene>
    <name evidence="3" type="ORF">FJQ54_08825</name>
</gene>
<evidence type="ECO:0000256" key="2">
    <source>
        <dbReference type="SAM" id="Phobius"/>
    </source>
</evidence>
<keyword evidence="2" id="KW-0812">Transmembrane</keyword>
<feature type="transmembrane region" description="Helical" evidence="2">
    <location>
        <begin position="6"/>
        <end position="24"/>
    </location>
</feature>
<evidence type="ECO:0000256" key="1">
    <source>
        <dbReference type="SAM" id="MobiDB-lite"/>
    </source>
</evidence>
<comment type="caution">
    <text evidence="3">The sequence shown here is derived from an EMBL/GenBank/DDBJ whole genome shotgun (WGS) entry which is preliminary data.</text>
</comment>
<protein>
    <submittedName>
        <fullName evidence="3">Uncharacterized protein</fullName>
    </submittedName>
</protein>
<dbReference type="Proteomes" id="UP000319897">
    <property type="component" value="Unassembled WGS sequence"/>
</dbReference>
<keyword evidence="2" id="KW-0472">Membrane</keyword>
<proteinExistence type="predicted"/>
<keyword evidence="4" id="KW-1185">Reference proteome</keyword>
<organism evidence="3 4">
    <name type="scientific">Sandaracinobacter neustonicus</name>
    <dbReference type="NCBI Taxonomy" id="1715348"/>
    <lineage>
        <taxon>Bacteria</taxon>
        <taxon>Pseudomonadati</taxon>
        <taxon>Pseudomonadota</taxon>
        <taxon>Alphaproteobacteria</taxon>
        <taxon>Sphingomonadales</taxon>
        <taxon>Sphingosinicellaceae</taxon>
        <taxon>Sandaracinobacter</taxon>
    </lineage>
</organism>
<evidence type="ECO:0000313" key="4">
    <source>
        <dbReference type="Proteomes" id="UP000319897"/>
    </source>
</evidence>